<dbReference type="EMBL" id="BGZK01003861">
    <property type="protein sequence ID" value="GBP05113.1"/>
    <property type="molecule type" value="Genomic_DNA"/>
</dbReference>
<comment type="caution">
    <text evidence="1">The sequence shown here is derived from an EMBL/GenBank/DDBJ whole genome shotgun (WGS) entry which is preliminary data.</text>
</comment>
<protein>
    <submittedName>
        <fullName evidence="1">Uncharacterized protein</fullName>
    </submittedName>
</protein>
<keyword evidence="2" id="KW-1185">Reference proteome</keyword>
<reference evidence="1 2" key="1">
    <citation type="journal article" date="2019" name="Commun. Biol.">
        <title>The bagworm genome reveals a unique fibroin gene that provides high tensile strength.</title>
        <authorList>
            <person name="Kono N."/>
            <person name="Nakamura H."/>
            <person name="Ohtoshi R."/>
            <person name="Tomita M."/>
            <person name="Numata K."/>
            <person name="Arakawa K."/>
        </authorList>
    </citation>
    <scope>NUCLEOTIDE SEQUENCE [LARGE SCALE GENOMIC DNA]</scope>
</reference>
<dbReference type="PANTHER" id="PTHR19446">
    <property type="entry name" value="REVERSE TRANSCRIPTASES"/>
    <property type="match status" value="1"/>
</dbReference>
<evidence type="ECO:0000313" key="2">
    <source>
        <dbReference type="Proteomes" id="UP000299102"/>
    </source>
</evidence>
<dbReference type="Proteomes" id="UP000299102">
    <property type="component" value="Unassembled WGS sequence"/>
</dbReference>
<accession>A0A4C1SSA3</accession>
<gene>
    <name evidence="1" type="ORF">EVAR_72430_1</name>
</gene>
<organism evidence="1 2">
    <name type="scientific">Eumeta variegata</name>
    <name type="common">Bagworm moth</name>
    <name type="synonym">Eumeta japonica</name>
    <dbReference type="NCBI Taxonomy" id="151549"/>
    <lineage>
        <taxon>Eukaryota</taxon>
        <taxon>Metazoa</taxon>
        <taxon>Ecdysozoa</taxon>
        <taxon>Arthropoda</taxon>
        <taxon>Hexapoda</taxon>
        <taxon>Insecta</taxon>
        <taxon>Pterygota</taxon>
        <taxon>Neoptera</taxon>
        <taxon>Endopterygota</taxon>
        <taxon>Lepidoptera</taxon>
        <taxon>Glossata</taxon>
        <taxon>Ditrysia</taxon>
        <taxon>Tineoidea</taxon>
        <taxon>Psychidae</taxon>
        <taxon>Oiketicinae</taxon>
        <taxon>Eumeta</taxon>
    </lineage>
</organism>
<dbReference type="AlphaFoldDB" id="A0A4C1SSA3"/>
<dbReference type="OrthoDB" id="8063979at2759"/>
<evidence type="ECO:0000313" key="1">
    <source>
        <dbReference type="EMBL" id="GBP05113.1"/>
    </source>
</evidence>
<name>A0A4C1SSA3_EUMVA</name>
<sequence length="105" mass="11785">MGKLLYHTIVAQTACPLRRICCWAITSFYPYKSPGPDGIIPADLQHNMDVIIPWLLEIYGACFSGHIPVEWTRSNVTFIPKGGRSSHMEAKDYRPISLTSFAEDA</sequence>
<proteinExistence type="predicted"/>